<keyword evidence="3" id="KW-1185">Reference proteome</keyword>
<feature type="region of interest" description="Disordered" evidence="1">
    <location>
        <begin position="182"/>
        <end position="205"/>
    </location>
</feature>
<dbReference type="Proteomes" id="UP000183223">
    <property type="component" value="Unassembled WGS sequence"/>
</dbReference>
<evidence type="ECO:0000313" key="2">
    <source>
        <dbReference type="EMBL" id="SCZ69566.1"/>
    </source>
</evidence>
<sequence length="205" mass="22518">MNLPSKFKEAGTAIVNSLLEGINEKWEALKKKLTSLSEYLPDWMRSKEDISKDASNNVSPNVSAVLPKHDKGGIIPAGRFGIVGEYGPEIVTGPVNVISRRQTAKLAAAAAFSLSVMAPSTAARTAPLHTQSLPAHAYSQIQEKKADKRQVVEYRSESPVYHINIYGAPGQSEQDIAAAVRRELDDRERKQQARLRSSFSDRGEF</sequence>
<proteinExistence type="predicted"/>
<dbReference type="AlphaFoldDB" id="A0A1G5R6H8"/>
<protein>
    <recommendedName>
        <fullName evidence="4">Phage tail tape measure protein</fullName>
    </recommendedName>
</protein>
<name>A0A1G5R6H8_PHOLU</name>
<gene>
    <name evidence="2" type="ORF">SAMN02982990_03300</name>
</gene>
<organism evidence="2 3">
    <name type="scientific">Photorhabdus luminescens</name>
    <name type="common">Xenorhabdus luminescens</name>
    <dbReference type="NCBI Taxonomy" id="29488"/>
    <lineage>
        <taxon>Bacteria</taxon>
        <taxon>Pseudomonadati</taxon>
        <taxon>Pseudomonadota</taxon>
        <taxon>Gammaproteobacteria</taxon>
        <taxon>Enterobacterales</taxon>
        <taxon>Morganellaceae</taxon>
        <taxon>Photorhabdus</taxon>
    </lineage>
</organism>
<reference evidence="3" key="1">
    <citation type="submission" date="2016-10" db="EMBL/GenBank/DDBJ databases">
        <authorList>
            <person name="Varghese N."/>
            <person name="Submissions S."/>
        </authorList>
    </citation>
    <scope>NUCLEOTIDE SEQUENCE [LARGE SCALE GENOMIC DNA]</scope>
    <source>
        <strain evidence="3">ATCC 29999</strain>
    </source>
</reference>
<accession>A0A1G5R6H8</accession>
<evidence type="ECO:0000313" key="3">
    <source>
        <dbReference type="Proteomes" id="UP000183223"/>
    </source>
</evidence>
<feature type="compositionally biased region" description="Basic and acidic residues" evidence="1">
    <location>
        <begin position="182"/>
        <end position="191"/>
    </location>
</feature>
<evidence type="ECO:0000256" key="1">
    <source>
        <dbReference type="SAM" id="MobiDB-lite"/>
    </source>
</evidence>
<evidence type="ECO:0008006" key="4">
    <source>
        <dbReference type="Google" id="ProtNLM"/>
    </source>
</evidence>
<dbReference type="EMBL" id="FMWJ01000017">
    <property type="protein sequence ID" value="SCZ69566.1"/>
    <property type="molecule type" value="Genomic_DNA"/>
</dbReference>